<sequence length="149" mass="16343">MIYAIMAVVLLLLIVAGKLAYENSQLISKRNPAQPQSYSASMKYSVYPQSLSDIADAFNIVPLFQLSIAERVNGSLGDSRAGLTLTLCRVEAGKGEMILADAQNWMLNSLQQFNRQSVQVTHEAFLDKAADPLELEMLMKLESVTSEGS</sequence>
<dbReference type="Proteomes" id="UP000463051">
    <property type="component" value="Unassembled WGS sequence"/>
</dbReference>
<keyword evidence="2" id="KW-1185">Reference proteome</keyword>
<accession>A0A7X2L0U1</accession>
<proteinExistence type="predicted"/>
<evidence type="ECO:0000313" key="2">
    <source>
        <dbReference type="Proteomes" id="UP000463051"/>
    </source>
</evidence>
<organism evidence="1 2">
    <name type="scientific">Paenibacillus monticola</name>
    <dbReference type="NCBI Taxonomy" id="2666075"/>
    <lineage>
        <taxon>Bacteria</taxon>
        <taxon>Bacillati</taxon>
        <taxon>Bacillota</taxon>
        <taxon>Bacilli</taxon>
        <taxon>Bacillales</taxon>
        <taxon>Paenibacillaceae</taxon>
        <taxon>Paenibacillus</taxon>
    </lineage>
</organism>
<protein>
    <submittedName>
        <fullName evidence="1">Uncharacterized protein</fullName>
    </submittedName>
</protein>
<comment type="caution">
    <text evidence="1">The sequence shown here is derived from an EMBL/GenBank/DDBJ whole genome shotgun (WGS) entry which is preliminary data.</text>
</comment>
<dbReference type="EMBL" id="WJXB01000002">
    <property type="protein sequence ID" value="MRN52420.1"/>
    <property type="molecule type" value="Genomic_DNA"/>
</dbReference>
<name>A0A7X2L0U1_9BACL</name>
<dbReference type="AlphaFoldDB" id="A0A7X2L0U1"/>
<evidence type="ECO:0000313" key="1">
    <source>
        <dbReference type="EMBL" id="MRN52420.1"/>
    </source>
</evidence>
<gene>
    <name evidence="1" type="ORF">GJB61_05355</name>
</gene>
<reference evidence="1 2" key="1">
    <citation type="submission" date="2019-11" db="EMBL/GenBank/DDBJ databases">
        <title>Paenibacillus monticola sp. nov., a novel PGPR strain isolated from mountain sample in China.</title>
        <authorList>
            <person name="Zhao Q."/>
            <person name="Li H.-P."/>
            <person name="Zhang J.-L."/>
        </authorList>
    </citation>
    <scope>NUCLEOTIDE SEQUENCE [LARGE SCALE GENOMIC DNA]</scope>
    <source>
        <strain evidence="1 2">LC-T2</strain>
    </source>
</reference>
<dbReference type="RefSeq" id="WP_154117446.1">
    <property type="nucleotide sequence ID" value="NZ_WJXB01000002.1"/>
</dbReference>